<evidence type="ECO:0000259" key="10">
    <source>
        <dbReference type="PROSITE" id="PS50850"/>
    </source>
</evidence>
<comment type="subcellular location">
    <subcellularLocation>
        <location evidence="1">Cell inner membrane</location>
        <topology evidence="1">Multi-pass membrane protein</topology>
    </subcellularLocation>
</comment>
<reference evidence="12" key="1">
    <citation type="journal article" date="2019" name="Int. J. Syst. Evol. Microbiol.">
        <title>The Global Catalogue of Microorganisms (GCM) 10K type strain sequencing project: providing services to taxonomists for standard genome sequencing and annotation.</title>
        <authorList>
            <consortium name="The Broad Institute Genomics Platform"/>
            <consortium name="The Broad Institute Genome Sequencing Center for Infectious Disease"/>
            <person name="Wu L."/>
            <person name="Ma J."/>
        </authorList>
    </citation>
    <scope>NUCLEOTIDE SEQUENCE [LARGE SCALE GENOMIC DNA]</scope>
    <source>
        <strain evidence="12">TISTR 2466</strain>
    </source>
</reference>
<evidence type="ECO:0000256" key="7">
    <source>
        <dbReference type="ARBA" id="ARBA00023136"/>
    </source>
</evidence>
<evidence type="ECO:0000256" key="2">
    <source>
        <dbReference type="ARBA" id="ARBA00022448"/>
    </source>
</evidence>
<keyword evidence="4" id="KW-0997">Cell inner membrane</keyword>
<feature type="transmembrane region" description="Helical" evidence="9">
    <location>
        <begin position="171"/>
        <end position="188"/>
    </location>
</feature>
<dbReference type="SUPFAM" id="SSF103473">
    <property type="entry name" value="MFS general substrate transporter"/>
    <property type="match status" value="1"/>
</dbReference>
<protein>
    <submittedName>
        <fullName evidence="11">Oligosaccharide MFS transporter</fullName>
    </submittedName>
</protein>
<dbReference type="PANTHER" id="PTHR23522:SF10">
    <property type="entry name" value="3-PHENYLPROPIONIC ACID TRANSPORTER-RELATED"/>
    <property type="match status" value="1"/>
</dbReference>
<dbReference type="PRINTS" id="PR00174">
    <property type="entry name" value="LACYSMPORT"/>
</dbReference>
<evidence type="ECO:0000256" key="8">
    <source>
        <dbReference type="SAM" id="MobiDB-lite"/>
    </source>
</evidence>
<feature type="transmembrane region" description="Helical" evidence="9">
    <location>
        <begin position="348"/>
        <end position="368"/>
    </location>
</feature>
<keyword evidence="6 9" id="KW-1133">Transmembrane helix</keyword>
<feature type="transmembrane region" description="Helical" evidence="9">
    <location>
        <begin position="258"/>
        <end position="282"/>
    </location>
</feature>
<sequence length="427" mass="47170">MGAKENQSKHFWGFPFTHFSYFFIWATIYGFLTLWMEQVAHLNGAETGVIFSMMAGISLLFQPIFGILSDKLLFRKNLVLTIAVAGILIGPFFQWAFLPILSVNPFLVAIVTGTFLSFILNGGVSVIEQYVQRAGLANKFEYGHSRMGGSMAGIVAALIAGRLFLWSPNSIFWSCSISAIVLTLLLLFSDKVNLENAKAAGDTSNSLDWKTVSSIFKMPNFWVLSIFYMGASAIFDVFDQQFIVFFKTFFPTASEGTLVYSYMASGQTVIEFILMIPMPWIINKIGSRNGLIIYGFLTAIRILGSAMAPSWEWVVFFRLLAGLEMPLLLVSIMKYISGSFDIRLYATVYALSSNFAKQISVFVFSAVAGNLYDQIGFQHTYFILGGLVVLITLFALFTMKKEDPVQAGEVEDSSAGGGKAAVPPTNS</sequence>
<name>A0ABW5S3M3_9BACL</name>
<keyword evidence="12" id="KW-1185">Reference proteome</keyword>
<gene>
    <name evidence="11" type="ORF">ACFSUE_05535</name>
</gene>
<evidence type="ECO:0000256" key="9">
    <source>
        <dbReference type="SAM" id="Phobius"/>
    </source>
</evidence>
<feature type="transmembrane region" description="Helical" evidence="9">
    <location>
        <begin position="80"/>
        <end position="100"/>
    </location>
</feature>
<comment type="caution">
    <text evidence="11">The sequence shown here is derived from an EMBL/GenBank/DDBJ whole genome shotgun (WGS) entry which is preliminary data.</text>
</comment>
<accession>A0ABW5S3M3</accession>
<dbReference type="InterPro" id="IPR000576">
    <property type="entry name" value="LacY/RafB_perm_fam"/>
</dbReference>
<keyword evidence="2" id="KW-0813">Transport</keyword>
<dbReference type="InterPro" id="IPR020846">
    <property type="entry name" value="MFS_dom"/>
</dbReference>
<dbReference type="Gene3D" id="1.20.1250.20">
    <property type="entry name" value="MFS general substrate transporter like domains"/>
    <property type="match status" value="2"/>
</dbReference>
<feature type="region of interest" description="Disordered" evidence="8">
    <location>
        <begin position="408"/>
        <end position="427"/>
    </location>
</feature>
<feature type="transmembrane region" description="Helical" evidence="9">
    <location>
        <begin position="147"/>
        <end position="165"/>
    </location>
</feature>
<feature type="transmembrane region" description="Helical" evidence="9">
    <location>
        <begin position="220"/>
        <end position="238"/>
    </location>
</feature>
<dbReference type="PROSITE" id="PS50850">
    <property type="entry name" value="MFS"/>
    <property type="match status" value="1"/>
</dbReference>
<evidence type="ECO:0000313" key="12">
    <source>
        <dbReference type="Proteomes" id="UP001597399"/>
    </source>
</evidence>
<dbReference type="Pfam" id="PF01306">
    <property type="entry name" value="LacY_symp"/>
    <property type="match status" value="1"/>
</dbReference>
<dbReference type="PANTHER" id="PTHR23522">
    <property type="entry name" value="BLL5896 PROTEIN"/>
    <property type="match status" value="1"/>
</dbReference>
<feature type="transmembrane region" description="Helical" evidence="9">
    <location>
        <begin position="315"/>
        <end position="336"/>
    </location>
</feature>
<keyword evidence="5 9" id="KW-0812">Transmembrane</keyword>
<evidence type="ECO:0000256" key="4">
    <source>
        <dbReference type="ARBA" id="ARBA00022519"/>
    </source>
</evidence>
<keyword evidence="7 9" id="KW-0472">Membrane</keyword>
<dbReference type="RefSeq" id="WP_253063971.1">
    <property type="nucleotide sequence ID" value="NZ_JAMXWM010000026.1"/>
</dbReference>
<evidence type="ECO:0000256" key="6">
    <source>
        <dbReference type="ARBA" id="ARBA00022989"/>
    </source>
</evidence>
<proteinExistence type="predicted"/>
<feature type="transmembrane region" description="Helical" evidence="9">
    <location>
        <begin position="380"/>
        <end position="399"/>
    </location>
</feature>
<evidence type="ECO:0000256" key="1">
    <source>
        <dbReference type="ARBA" id="ARBA00004429"/>
    </source>
</evidence>
<keyword evidence="3" id="KW-1003">Cell membrane</keyword>
<feature type="transmembrane region" description="Helical" evidence="9">
    <location>
        <begin position="12"/>
        <end position="36"/>
    </location>
</feature>
<organism evidence="11 12">
    <name type="scientific">Sporolactobacillus shoreicorticis</name>
    <dbReference type="NCBI Taxonomy" id="1923877"/>
    <lineage>
        <taxon>Bacteria</taxon>
        <taxon>Bacillati</taxon>
        <taxon>Bacillota</taxon>
        <taxon>Bacilli</taxon>
        <taxon>Bacillales</taxon>
        <taxon>Sporolactobacillaceae</taxon>
        <taxon>Sporolactobacillus</taxon>
    </lineage>
</organism>
<evidence type="ECO:0000313" key="11">
    <source>
        <dbReference type="EMBL" id="MFD2693095.1"/>
    </source>
</evidence>
<dbReference type="Proteomes" id="UP001597399">
    <property type="component" value="Unassembled WGS sequence"/>
</dbReference>
<dbReference type="NCBIfam" id="TIGR00882">
    <property type="entry name" value="2A0105"/>
    <property type="match status" value="1"/>
</dbReference>
<feature type="transmembrane region" description="Helical" evidence="9">
    <location>
        <begin position="106"/>
        <end position="127"/>
    </location>
</feature>
<dbReference type="InterPro" id="IPR036259">
    <property type="entry name" value="MFS_trans_sf"/>
</dbReference>
<feature type="domain" description="Major facilitator superfamily (MFS) profile" evidence="10">
    <location>
        <begin position="1"/>
        <end position="403"/>
    </location>
</feature>
<feature type="transmembrane region" description="Helical" evidence="9">
    <location>
        <begin position="48"/>
        <end position="68"/>
    </location>
</feature>
<dbReference type="EMBL" id="JBHUMQ010000014">
    <property type="protein sequence ID" value="MFD2693095.1"/>
    <property type="molecule type" value="Genomic_DNA"/>
</dbReference>
<evidence type="ECO:0000256" key="5">
    <source>
        <dbReference type="ARBA" id="ARBA00022692"/>
    </source>
</evidence>
<feature type="transmembrane region" description="Helical" evidence="9">
    <location>
        <begin position="291"/>
        <end position="309"/>
    </location>
</feature>
<evidence type="ECO:0000256" key="3">
    <source>
        <dbReference type="ARBA" id="ARBA00022475"/>
    </source>
</evidence>